<feature type="transmembrane region" description="Helical" evidence="1">
    <location>
        <begin position="12"/>
        <end position="29"/>
    </location>
</feature>
<protein>
    <submittedName>
        <fullName evidence="2">Uncharacterized protein</fullName>
    </submittedName>
</protein>
<gene>
    <name evidence="2" type="ORF">HMPREF9257_1702</name>
</gene>
<dbReference type="EMBL" id="AENN01000016">
    <property type="protein sequence ID" value="EFR30896.1"/>
    <property type="molecule type" value="Genomic_DNA"/>
</dbReference>
<proteinExistence type="predicted"/>
<keyword evidence="1" id="KW-0812">Transmembrane</keyword>
<dbReference type="RefSeq" id="WP_006418682.1">
    <property type="nucleotide sequence ID" value="NZ_AENN01000016.1"/>
</dbReference>
<dbReference type="OrthoDB" id="923957at2"/>
<keyword evidence="1" id="KW-0472">Membrane</keyword>
<dbReference type="Proteomes" id="UP000005990">
    <property type="component" value="Unassembled WGS sequence"/>
</dbReference>
<keyword evidence="3" id="KW-1185">Reference proteome</keyword>
<evidence type="ECO:0000256" key="1">
    <source>
        <dbReference type="SAM" id="Phobius"/>
    </source>
</evidence>
<comment type="caution">
    <text evidence="2">The sequence shown here is derived from an EMBL/GenBank/DDBJ whole genome shotgun (WGS) entry which is preliminary data.</text>
</comment>
<sequence length="103" mass="11648">MKKIQLKQVSKYIVYTSLALNLSLIPVLIEFSPVSVTVQESQKQSTSESDIQTALSKVDMSQWLYNSDDDVYYQIGLNYVENPSADNQQTFSPPILMQPWPGS</sequence>
<evidence type="ECO:0000313" key="2">
    <source>
        <dbReference type="EMBL" id="EFR30896.1"/>
    </source>
</evidence>
<accession>E4KQA2</accession>
<evidence type="ECO:0000313" key="3">
    <source>
        <dbReference type="Proteomes" id="UP000005990"/>
    </source>
</evidence>
<dbReference type="STRING" id="908337.HMPREF9257_1702"/>
<keyword evidence="1" id="KW-1133">Transmembrane helix</keyword>
<dbReference type="AlphaFoldDB" id="E4KQA2"/>
<organism evidence="2 3">
    <name type="scientific">Eremococcus coleocola ACS-139-V-Col8</name>
    <dbReference type="NCBI Taxonomy" id="908337"/>
    <lineage>
        <taxon>Bacteria</taxon>
        <taxon>Bacillati</taxon>
        <taxon>Bacillota</taxon>
        <taxon>Bacilli</taxon>
        <taxon>Lactobacillales</taxon>
        <taxon>Aerococcaceae</taxon>
        <taxon>Eremococcus</taxon>
    </lineage>
</organism>
<reference evidence="2 3" key="1">
    <citation type="submission" date="2010-10" db="EMBL/GenBank/DDBJ databases">
        <authorList>
            <person name="Durkin A.S."/>
            <person name="Madupu R."/>
            <person name="Torralba M."/>
            <person name="Gillis M."/>
            <person name="Methe B."/>
            <person name="Sutton G."/>
            <person name="Nelson K.E."/>
        </authorList>
    </citation>
    <scope>NUCLEOTIDE SEQUENCE [LARGE SCALE GENOMIC DNA]</scope>
    <source>
        <strain evidence="2 3">ACS-139-V-Col8</strain>
    </source>
</reference>
<name>E4KQA2_9LACT</name>